<comment type="caution">
    <text evidence="2">The sequence shown here is derived from an EMBL/GenBank/DDBJ whole genome shotgun (WGS) entry which is preliminary data.</text>
</comment>
<feature type="region of interest" description="Disordered" evidence="1">
    <location>
        <begin position="221"/>
        <end position="243"/>
    </location>
</feature>
<dbReference type="AlphaFoldDB" id="A0ABC8JJQ5"/>
<reference evidence="2 3" key="1">
    <citation type="submission" date="2022-03" db="EMBL/GenBank/DDBJ databases">
        <authorList>
            <person name="Macdonald S."/>
            <person name="Ahmed S."/>
            <person name="Newling K."/>
        </authorList>
    </citation>
    <scope>NUCLEOTIDE SEQUENCE [LARGE SCALE GENOMIC DNA]</scope>
</reference>
<gene>
    <name evidence="2" type="ORF">ERUC_LOCUS11397</name>
</gene>
<dbReference type="Proteomes" id="UP001642260">
    <property type="component" value="Unassembled WGS sequence"/>
</dbReference>
<name>A0ABC8JJQ5_ERUVS</name>
<sequence>MLSFVMSKHSVSPIRLTAEKSSSKRRVDLLMSKSGRSSDPYDESEPELLALNPLTYVSQPPSMVGPASSVKGGDLVKWKNDYLLSSSAVLRVPDSMGRPEEIFIYEAFFESGFREDIPSLITDLCDFFRISPSQLNPLAWRILIAIQNSSHEECLPLGVDEVLFAYHLAPINGGEGRFHLWPRSGLPIIEEFPKNDRKGLWDLAREFDRFKAMALAEENFKGVDPPSFEDEPAIPPSSGSGGS</sequence>
<evidence type="ECO:0000313" key="2">
    <source>
        <dbReference type="EMBL" id="CAH8328550.1"/>
    </source>
</evidence>
<accession>A0ABC8JJQ5</accession>
<dbReference type="PANTHER" id="PTHR31099:SF49">
    <property type="entry name" value="MYOSIN HEAVY CHAIN-LIKE PROTEIN"/>
    <property type="match status" value="1"/>
</dbReference>
<evidence type="ECO:0000313" key="3">
    <source>
        <dbReference type="Proteomes" id="UP001642260"/>
    </source>
</evidence>
<evidence type="ECO:0000256" key="1">
    <source>
        <dbReference type="SAM" id="MobiDB-lite"/>
    </source>
</evidence>
<dbReference type="EMBL" id="CAKOAT010108711">
    <property type="protein sequence ID" value="CAH8328550.1"/>
    <property type="molecule type" value="Genomic_DNA"/>
</dbReference>
<dbReference type="PANTHER" id="PTHR31099">
    <property type="entry name" value="OS06G0165300 PROTEIN"/>
    <property type="match status" value="1"/>
</dbReference>
<keyword evidence="3" id="KW-1185">Reference proteome</keyword>
<proteinExistence type="predicted"/>
<protein>
    <submittedName>
        <fullName evidence="2">Uncharacterized protein</fullName>
    </submittedName>
</protein>
<organism evidence="2 3">
    <name type="scientific">Eruca vesicaria subsp. sativa</name>
    <name type="common">Garden rocket</name>
    <name type="synonym">Eruca sativa</name>
    <dbReference type="NCBI Taxonomy" id="29727"/>
    <lineage>
        <taxon>Eukaryota</taxon>
        <taxon>Viridiplantae</taxon>
        <taxon>Streptophyta</taxon>
        <taxon>Embryophyta</taxon>
        <taxon>Tracheophyta</taxon>
        <taxon>Spermatophyta</taxon>
        <taxon>Magnoliopsida</taxon>
        <taxon>eudicotyledons</taxon>
        <taxon>Gunneridae</taxon>
        <taxon>Pentapetalae</taxon>
        <taxon>rosids</taxon>
        <taxon>malvids</taxon>
        <taxon>Brassicales</taxon>
        <taxon>Brassicaceae</taxon>
        <taxon>Brassiceae</taxon>
        <taxon>Eruca</taxon>
    </lineage>
</organism>